<evidence type="ECO:0000313" key="4">
    <source>
        <dbReference type="Proteomes" id="UP000253759"/>
    </source>
</evidence>
<feature type="transmembrane region" description="Helical" evidence="2">
    <location>
        <begin position="21"/>
        <end position="47"/>
    </location>
</feature>
<dbReference type="Gene3D" id="3.20.20.370">
    <property type="entry name" value="Glycoside hydrolase/deacetylase"/>
    <property type="match status" value="1"/>
</dbReference>
<gene>
    <name evidence="3" type="ORF">DVH29_05395</name>
</gene>
<dbReference type="CDD" id="cd10936">
    <property type="entry name" value="CE4_DAC2"/>
    <property type="match status" value="1"/>
</dbReference>
<dbReference type="AlphaFoldDB" id="A0A369W4H0"/>
<dbReference type="Proteomes" id="UP000253759">
    <property type="component" value="Unassembled WGS sequence"/>
</dbReference>
<dbReference type="InterPro" id="IPR006837">
    <property type="entry name" value="Divergent_DAC"/>
</dbReference>
<dbReference type="Pfam" id="PF04748">
    <property type="entry name" value="Polysacc_deac_2"/>
    <property type="match status" value="1"/>
</dbReference>
<dbReference type="RefSeq" id="WP_114645141.1">
    <property type="nucleotide sequence ID" value="NZ_QQNH01000005.1"/>
</dbReference>
<proteinExistence type="predicted"/>
<organism evidence="3 4">
    <name type="scientific">Pelagibacterium lacus</name>
    <dbReference type="NCBI Taxonomy" id="2282655"/>
    <lineage>
        <taxon>Bacteria</taxon>
        <taxon>Pseudomonadati</taxon>
        <taxon>Pseudomonadota</taxon>
        <taxon>Alphaproteobacteria</taxon>
        <taxon>Hyphomicrobiales</taxon>
        <taxon>Devosiaceae</taxon>
        <taxon>Pelagibacterium</taxon>
    </lineage>
</organism>
<keyword evidence="2" id="KW-1133">Transmembrane helix</keyword>
<comment type="caution">
    <text evidence="3">The sequence shown here is derived from an EMBL/GenBank/DDBJ whole genome shotgun (WGS) entry which is preliminary data.</text>
</comment>
<reference evidence="4" key="1">
    <citation type="submission" date="2018-07" db="EMBL/GenBank/DDBJ databases">
        <authorList>
            <person name="Liu B.-T."/>
            <person name="Du Z."/>
        </authorList>
    </citation>
    <scope>NUCLEOTIDE SEQUENCE [LARGE SCALE GENOMIC DNA]</scope>
    <source>
        <strain evidence="4">XYN52</strain>
    </source>
</reference>
<dbReference type="PANTHER" id="PTHR30105">
    <property type="entry name" value="UNCHARACTERIZED YIBQ-RELATED"/>
    <property type="match status" value="1"/>
</dbReference>
<dbReference type="SUPFAM" id="SSF88713">
    <property type="entry name" value="Glycoside hydrolase/deacetylase"/>
    <property type="match status" value="1"/>
</dbReference>
<sequence>MTGELDAPLGRKRRARAASRAAHIPWGRLGAGLFILLALGIGGWVVFVDDPLGGRPVAETPINTQGPANAIADDLATPPPPETRQPVTLTPLEAPGGPSIITLGDMAAAADPAASDADPRADLTERTSNGPLPRVGADGTRPFDAYARPSVTPASAGGRKLIGIVVSGLGLSESSTRDAIQSLPGTMTLAFAPYGRNLEQLTREARADGHEIMLEIPLEPFDYPQNDPGPHTLLVEQPPRDNLEKLYWLMTRMGGYTGVLNHMGARFTASAADFSPVMEELGLRGLSYLDDGSSNRSVAPQLARQNAVPYARVDRPLDTNPSRTAILAALEDIRATADAEGRAIGIVSALPVSIRTLAEWANGLDENTYLLVPISALSTTQG</sequence>
<protein>
    <submittedName>
        <fullName evidence="3">Divergent polysaccharide deacetylase family protein</fullName>
    </submittedName>
</protein>
<dbReference type="EMBL" id="QQNH01000005">
    <property type="protein sequence ID" value="RDE09594.1"/>
    <property type="molecule type" value="Genomic_DNA"/>
</dbReference>
<accession>A0A369W4H0</accession>
<keyword evidence="2" id="KW-0472">Membrane</keyword>
<keyword evidence="4" id="KW-1185">Reference proteome</keyword>
<dbReference type="OrthoDB" id="9784811at2"/>
<dbReference type="GO" id="GO:0005975">
    <property type="term" value="P:carbohydrate metabolic process"/>
    <property type="evidence" value="ECO:0007669"/>
    <property type="project" value="InterPro"/>
</dbReference>
<dbReference type="InterPro" id="IPR011330">
    <property type="entry name" value="Glyco_hydro/deAcase_b/a-brl"/>
</dbReference>
<feature type="region of interest" description="Disordered" evidence="1">
    <location>
        <begin position="109"/>
        <end position="143"/>
    </location>
</feature>
<evidence type="ECO:0000256" key="2">
    <source>
        <dbReference type="SAM" id="Phobius"/>
    </source>
</evidence>
<keyword evidence="2" id="KW-0812">Transmembrane</keyword>
<evidence type="ECO:0000256" key="1">
    <source>
        <dbReference type="SAM" id="MobiDB-lite"/>
    </source>
</evidence>
<evidence type="ECO:0000313" key="3">
    <source>
        <dbReference type="EMBL" id="RDE09594.1"/>
    </source>
</evidence>
<name>A0A369W4H0_9HYPH</name>
<dbReference type="PANTHER" id="PTHR30105:SF2">
    <property type="entry name" value="DIVERGENT POLYSACCHARIDE DEACETYLASE SUPERFAMILY"/>
    <property type="match status" value="1"/>
</dbReference>